<organism evidence="5 6">
    <name type="scientific">Elysia chlorotica</name>
    <name type="common">Eastern emerald elysia</name>
    <name type="synonym">Sea slug</name>
    <dbReference type="NCBI Taxonomy" id="188477"/>
    <lineage>
        <taxon>Eukaryota</taxon>
        <taxon>Metazoa</taxon>
        <taxon>Spiralia</taxon>
        <taxon>Lophotrochozoa</taxon>
        <taxon>Mollusca</taxon>
        <taxon>Gastropoda</taxon>
        <taxon>Heterobranchia</taxon>
        <taxon>Euthyneura</taxon>
        <taxon>Panpulmonata</taxon>
        <taxon>Sacoglossa</taxon>
        <taxon>Placobranchoidea</taxon>
        <taxon>Plakobranchidae</taxon>
        <taxon>Elysia</taxon>
    </lineage>
</organism>
<proteinExistence type="inferred from homology"/>
<comment type="subcellular location">
    <subcellularLocation>
        <location evidence="1">Secreted</location>
    </subcellularLocation>
</comment>
<protein>
    <submittedName>
        <fullName evidence="5">Uncharacterized protein</fullName>
    </submittedName>
</protein>
<dbReference type="Gene3D" id="2.10.90.10">
    <property type="entry name" value="Cystine-knot cytokines"/>
    <property type="match status" value="1"/>
</dbReference>
<reference evidence="5 6" key="1">
    <citation type="submission" date="2019-01" db="EMBL/GenBank/DDBJ databases">
        <title>A draft genome assembly of the solar-powered sea slug Elysia chlorotica.</title>
        <authorList>
            <person name="Cai H."/>
            <person name="Li Q."/>
            <person name="Fang X."/>
            <person name="Li J."/>
            <person name="Curtis N.E."/>
            <person name="Altenburger A."/>
            <person name="Shibata T."/>
            <person name="Feng M."/>
            <person name="Maeda T."/>
            <person name="Schwartz J.A."/>
            <person name="Shigenobu S."/>
            <person name="Lundholm N."/>
            <person name="Nishiyama T."/>
            <person name="Yang H."/>
            <person name="Hasebe M."/>
            <person name="Li S."/>
            <person name="Pierce S.K."/>
            <person name="Wang J."/>
        </authorList>
    </citation>
    <scope>NUCLEOTIDE SEQUENCE [LARGE SCALE GENOMIC DNA]</scope>
    <source>
        <strain evidence="5">EC2010</strain>
        <tissue evidence="5">Whole organism of an adult</tissue>
    </source>
</reference>
<dbReference type="Proteomes" id="UP000271974">
    <property type="component" value="Unassembled WGS sequence"/>
</dbReference>
<evidence type="ECO:0000256" key="2">
    <source>
        <dbReference type="ARBA" id="ARBA00007236"/>
    </source>
</evidence>
<dbReference type="Pfam" id="PF06083">
    <property type="entry name" value="IL17"/>
    <property type="match status" value="1"/>
</dbReference>
<comment type="caution">
    <text evidence="5">The sequence shown here is derived from an EMBL/GenBank/DDBJ whole genome shotgun (WGS) entry which is preliminary data.</text>
</comment>
<dbReference type="EMBL" id="RQTK01000468">
    <property type="protein sequence ID" value="RUS79148.1"/>
    <property type="molecule type" value="Genomic_DNA"/>
</dbReference>
<dbReference type="AlphaFoldDB" id="A0A433TC42"/>
<name>A0A433TC42_ELYCH</name>
<evidence type="ECO:0000256" key="4">
    <source>
        <dbReference type="ARBA" id="ARBA00022729"/>
    </source>
</evidence>
<keyword evidence="6" id="KW-1185">Reference proteome</keyword>
<accession>A0A433TC42</accession>
<comment type="similarity">
    <text evidence="2">Belongs to the IL-17 family.</text>
</comment>
<dbReference type="InterPro" id="IPR010345">
    <property type="entry name" value="IL-17_fam"/>
</dbReference>
<keyword evidence="4" id="KW-0732">Signal</keyword>
<evidence type="ECO:0000256" key="3">
    <source>
        <dbReference type="ARBA" id="ARBA00022525"/>
    </source>
</evidence>
<dbReference type="GO" id="GO:0005576">
    <property type="term" value="C:extracellular region"/>
    <property type="evidence" value="ECO:0007669"/>
    <property type="project" value="UniProtKB-SubCell"/>
</dbReference>
<dbReference type="GO" id="GO:0005125">
    <property type="term" value="F:cytokine activity"/>
    <property type="evidence" value="ECO:0007669"/>
    <property type="project" value="InterPro"/>
</dbReference>
<evidence type="ECO:0000313" key="6">
    <source>
        <dbReference type="Proteomes" id="UP000271974"/>
    </source>
</evidence>
<gene>
    <name evidence="5" type="ORF">EGW08_013095</name>
</gene>
<dbReference type="InterPro" id="IPR029034">
    <property type="entry name" value="Cystine-knot_cytokine"/>
</dbReference>
<evidence type="ECO:0000256" key="1">
    <source>
        <dbReference type="ARBA" id="ARBA00004613"/>
    </source>
</evidence>
<dbReference type="SUPFAM" id="SSF57501">
    <property type="entry name" value="Cystine-knot cytokines"/>
    <property type="match status" value="1"/>
</dbReference>
<sequence length="190" mass="20823">MFSPLQKNAFCRAASAILIVMTFGRMIPPAQSLSSSTSNTCSLPANLPAQVRELNSFLAESDYLGVMPAQTDFIPLPTGQPYSCPAATGSWWPRSEINLRSTCPWIWEELDNGPDAYPRHIRQAKCICQSCIDSTANVCQEIRQDVTIFRLKGCQDGLVVLQKSEVTVTLACFCVAMAPPEDTTDFPIIG</sequence>
<dbReference type="OrthoDB" id="6147017at2759"/>
<keyword evidence="3" id="KW-0964">Secreted</keyword>
<evidence type="ECO:0000313" key="5">
    <source>
        <dbReference type="EMBL" id="RUS79148.1"/>
    </source>
</evidence>